<dbReference type="PANTHER" id="PTHR40625:SF1">
    <property type="entry name" value="AMP-ACTIVATED PROTEIN KINASE GLYCOGEN-BINDING DOMAIN-CONTAINING PROTEIN"/>
    <property type="match status" value="1"/>
</dbReference>
<dbReference type="InterPro" id="IPR013783">
    <property type="entry name" value="Ig-like_fold"/>
</dbReference>
<sequence length="711" mass="78261">MGESTSTTLFTFRIDVPSGVRSVELLGSWDNFTHSYRMERDPKRSSRHWYGIFTFKDIICDGDPQGGPEKREGGLKMGGTYWYHYMLDGVYEYHDEAQPFTTSCPLHLGECVNILEVPYEERSDDFDLSFPPAPALTPAFTMDPKARFSTPRPNKFEALSRKPVSPPPSPFFPSPATPSCEDSCWASVASSSGQSIWASVSMHSGSRPRTSYSRHGLLGRPLSSHGNARPVTAGNPSLGQADTQRTRHQSLRNARPASVAQPNPSIGQLKRPGFSPGDSGTLAYGLSGRRDNSGSQNNVSLQVGPAQQQDRQQSRHRREEAQPADAAEDVLSESGATLGCWQHRDCLLRKRNGLAKAEAGRLLNEDTYHTVDTWIEHTTIALLDGESPWDWDDASMLERSPTKSVFSEILDGMLPLEGHDHRTAGKFPDYDETAANNEAPGFIGVGGLARVDEEPYMEPELDVEDGPDLMGEPLHRCVSETDEFMDSFKLPPVLTLDLSIGEIAQPLAPQYGPEEPAGSIDGLVEDFRSTDRFLDFFTLSSLDTQVGARDNSFSGDTAESLYSATTTTTVDLPQLEDSAMLSSACSSPTTASSAWAESFRFWSEQEGEEDGFEESYLHYSSSATSPGLLPTRTHSRTSSWFSACGFQGYSLPEDQYSSQATLTKITTQATIVRSESPPLQNKRHSKLRVNSEPENMDDLMNDFSYLGEAVI</sequence>
<reference evidence="2 3" key="1">
    <citation type="journal article" date="2021" name="Nat. Commun.">
        <title>Genetic determinants of endophytism in the Arabidopsis root mycobiome.</title>
        <authorList>
            <person name="Mesny F."/>
            <person name="Miyauchi S."/>
            <person name="Thiergart T."/>
            <person name="Pickel B."/>
            <person name="Atanasova L."/>
            <person name="Karlsson M."/>
            <person name="Huettel B."/>
            <person name="Barry K.W."/>
            <person name="Haridas S."/>
            <person name="Chen C."/>
            <person name="Bauer D."/>
            <person name="Andreopoulos W."/>
            <person name="Pangilinan J."/>
            <person name="LaButti K."/>
            <person name="Riley R."/>
            <person name="Lipzen A."/>
            <person name="Clum A."/>
            <person name="Drula E."/>
            <person name="Henrissat B."/>
            <person name="Kohler A."/>
            <person name="Grigoriev I.V."/>
            <person name="Martin F.M."/>
            <person name="Hacquard S."/>
        </authorList>
    </citation>
    <scope>NUCLEOTIDE SEQUENCE [LARGE SCALE GENOMIC DNA]</scope>
    <source>
        <strain evidence="2 3">MPI-SDFR-AT-0080</strain>
    </source>
</reference>
<dbReference type="PANTHER" id="PTHR40625">
    <property type="entry name" value="GTP-BINDING PROTEIN ESDC-RELATED"/>
    <property type="match status" value="1"/>
</dbReference>
<name>A0ABQ8GKC3_9PEZI</name>
<feature type="region of interest" description="Disordered" evidence="1">
    <location>
        <begin position="202"/>
        <end position="330"/>
    </location>
</feature>
<accession>A0ABQ8GKC3</accession>
<feature type="compositionally biased region" description="Pro residues" evidence="1">
    <location>
        <begin position="164"/>
        <end position="175"/>
    </location>
</feature>
<feature type="compositionally biased region" description="Polar residues" evidence="1">
    <location>
        <begin position="202"/>
        <end position="213"/>
    </location>
</feature>
<organism evidence="2 3">
    <name type="scientific">Macrophomina phaseolina</name>
    <dbReference type="NCBI Taxonomy" id="35725"/>
    <lineage>
        <taxon>Eukaryota</taxon>
        <taxon>Fungi</taxon>
        <taxon>Dikarya</taxon>
        <taxon>Ascomycota</taxon>
        <taxon>Pezizomycotina</taxon>
        <taxon>Dothideomycetes</taxon>
        <taxon>Dothideomycetes incertae sedis</taxon>
        <taxon>Botryosphaeriales</taxon>
        <taxon>Botryosphaeriaceae</taxon>
        <taxon>Macrophomina</taxon>
    </lineage>
</organism>
<feature type="region of interest" description="Disordered" evidence="1">
    <location>
        <begin position="141"/>
        <end position="175"/>
    </location>
</feature>
<protein>
    <submittedName>
        <fullName evidence="2">Uncharacterized protein</fullName>
    </submittedName>
</protein>
<dbReference type="Proteomes" id="UP000774617">
    <property type="component" value="Unassembled WGS sequence"/>
</dbReference>
<evidence type="ECO:0000313" key="2">
    <source>
        <dbReference type="EMBL" id="KAH7055868.1"/>
    </source>
</evidence>
<feature type="compositionally biased region" description="Polar residues" evidence="1">
    <location>
        <begin position="234"/>
        <end position="243"/>
    </location>
</feature>
<comment type="caution">
    <text evidence="2">The sequence shown here is derived from an EMBL/GenBank/DDBJ whole genome shotgun (WGS) entry which is preliminary data.</text>
</comment>
<evidence type="ECO:0000313" key="3">
    <source>
        <dbReference type="Proteomes" id="UP000774617"/>
    </source>
</evidence>
<proteinExistence type="predicted"/>
<gene>
    <name evidence="2" type="ORF">B0J12DRAFT_434454</name>
</gene>
<evidence type="ECO:0000256" key="1">
    <source>
        <dbReference type="SAM" id="MobiDB-lite"/>
    </source>
</evidence>
<keyword evidence="3" id="KW-1185">Reference proteome</keyword>
<dbReference type="EMBL" id="JAGTJR010000008">
    <property type="protein sequence ID" value="KAH7055868.1"/>
    <property type="molecule type" value="Genomic_DNA"/>
</dbReference>
<dbReference type="Gene3D" id="2.60.40.10">
    <property type="entry name" value="Immunoglobulins"/>
    <property type="match status" value="1"/>
</dbReference>